<dbReference type="OMA" id="WEDESKQ"/>
<dbReference type="AlphaFoldDB" id="A0A7J6RI11"/>
<accession>A0A7J6RI11</accession>
<proteinExistence type="predicted"/>
<organism evidence="2 3">
    <name type="scientific">Perkinsus olseni</name>
    <name type="common">Perkinsus atlanticus</name>
    <dbReference type="NCBI Taxonomy" id="32597"/>
    <lineage>
        <taxon>Eukaryota</taxon>
        <taxon>Sar</taxon>
        <taxon>Alveolata</taxon>
        <taxon>Perkinsozoa</taxon>
        <taxon>Perkinsea</taxon>
        <taxon>Perkinsida</taxon>
        <taxon>Perkinsidae</taxon>
        <taxon>Perkinsus</taxon>
    </lineage>
</organism>
<evidence type="ECO:0000256" key="1">
    <source>
        <dbReference type="SAM" id="SignalP"/>
    </source>
</evidence>
<name>A0A7J6RI11_PEROL</name>
<evidence type="ECO:0000313" key="2">
    <source>
        <dbReference type="EMBL" id="KAF4720233.1"/>
    </source>
</evidence>
<keyword evidence="3" id="KW-1185">Reference proteome</keyword>
<feature type="chain" id="PRO_5029635756" evidence="1">
    <location>
        <begin position="17"/>
        <end position="279"/>
    </location>
</feature>
<dbReference type="EMBL" id="JABANO010025429">
    <property type="protein sequence ID" value="KAF4720233.1"/>
    <property type="molecule type" value="Genomic_DNA"/>
</dbReference>
<protein>
    <submittedName>
        <fullName evidence="2">Uncharacterized protein</fullName>
    </submittedName>
</protein>
<sequence>MLVLLLLFASAVLTSGDGSLAPGKYCHLQPTQVDDRGLVPDIYYAFLYFEYESPSRSELAYNHLDYNWFKIEYDDVTFEDNQVVLRRRNSTEGPELYPYFKVGFNLTVPSGKSDVLLMVAKDGTYSHELTTQACTAKPKFRARCFTKSQKRSLSARDPNKPFGQYAGKSKSNSIDLYTGFLSSSNQVAEAVFSDADPSTFEYHTGLTGWKLDEEESRKVLKLEGGWEDESKQFMEIQADLIFNSVNDSVLFIPHGEPLSSAVDDSKMITLSSVPLTDIF</sequence>
<evidence type="ECO:0000313" key="3">
    <source>
        <dbReference type="Proteomes" id="UP000553632"/>
    </source>
</evidence>
<dbReference type="Proteomes" id="UP000553632">
    <property type="component" value="Unassembled WGS sequence"/>
</dbReference>
<gene>
    <name evidence="2" type="ORF">FOZ63_033069</name>
</gene>
<reference evidence="2 3" key="1">
    <citation type="submission" date="2020-04" db="EMBL/GenBank/DDBJ databases">
        <title>Perkinsus olseni comparative genomics.</title>
        <authorList>
            <person name="Bogema D.R."/>
        </authorList>
    </citation>
    <scope>NUCLEOTIDE SEQUENCE [LARGE SCALE GENOMIC DNA]</scope>
    <source>
        <strain evidence="2 3">ATCC PRA-207</strain>
    </source>
</reference>
<comment type="caution">
    <text evidence="2">The sequence shown here is derived from an EMBL/GenBank/DDBJ whole genome shotgun (WGS) entry which is preliminary data.</text>
</comment>
<feature type="signal peptide" evidence="1">
    <location>
        <begin position="1"/>
        <end position="16"/>
    </location>
</feature>
<keyword evidence="1" id="KW-0732">Signal</keyword>